<proteinExistence type="predicted"/>
<dbReference type="Proteomes" id="UP000004968">
    <property type="component" value="Unassembled WGS sequence"/>
</dbReference>
<name>D3APR3_9FIRM</name>
<feature type="non-terminal residue" evidence="1">
    <location>
        <position position="40"/>
    </location>
</feature>
<dbReference type="HOGENOM" id="CLU_3301232_0_0_9"/>
<dbReference type="AlphaFoldDB" id="D3APR3"/>
<evidence type="ECO:0000313" key="1">
    <source>
        <dbReference type="EMBL" id="EFC96184.1"/>
    </source>
</evidence>
<accession>D3APR3</accession>
<organism evidence="1 2">
    <name type="scientific">Hungatella hathewayi DSM 13479</name>
    <dbReference type="NCBI Taxonomy" id="566550"/>
    <lineage>
        <taxon>Bacteria</taxon>
        <taxon>Bacillati</taxon>
        <taxon>Bacillota</taxon>
        <taxon>Clostridia</taxon>
        <taxon>Lachnospirales</taxon>
        <taxon>Lachnospiraceae</taxon>
        <taxon>Hungatella</taxon>
    </lineage>
</organism>
<dbReference type="EMBL" id="ACIO01000604">
    <property type="protein sequence ID" value="EFC96184.1"/>
    <property type="molecule type" value="Genomic_DNA"/>
</dbReference>
<reference evidence="1 2" key="1">
    <citation type="submission" date="2010-01" db="EMBL/GenBank/DDBJ databases">
        <authorList>
            <person name="Weinstock G."/>
            <person name="Sodergren E."/>
            <person name="Clifton S."/>
            <person name="Fulton L."/>
            <person name="Fulton B."/>
            <person name="Courtney L."/>
            <person name="Fronick C."/>
            <person name="Harrison M."/>
            <person name="Strong C."/>
            <person name="Farmer C."/>
            <person name="Delahaunty K."/>
            <person name="Markovic C."/>
            <person name="Hall O."/>
            <person name="Minx P."/>
            <person name="Tomlinson C."/>
            <person name="Mitreva M."/>
            <person name="Nelson J."/>
            <person name="Hou S."/>
            <person name="Wollam A."/>
            <person name="Pepin K.H."/>
            <person name="Johnson M."/>
            <person name="Bhonagiri V."/>
            <person name="Nash W.E."/>
            <person name="Warren W."/>
            <person name="Chinwalla A."/>
            <person name="Mardis E.R."/>
            <person name="Wilson R.K."/>
        </authorList>
    </citation>
    <scope>NUCLEOTIDE SEQUENCE [LARGE SCALE GENOMIC DNA]</scope>
    <source>
        <strain evidence="1 2">DSM 13479</strain>
    </source>
</reference>
<comment type="caution">
    <text evidence="1">The sequence shown here is derived from an EMBL/GenBank/DDBJ whole genome shotgun (WGS) entry which is preliminary data.</text>
</comment>
<sequence length="40" mass="4809">MDQHTMKVSDLYDIAIFDISRDGEQWKKFLEFAARGNLYR</sequence>
<protein>
    <submittedName>
        <fullName evidence="1">Uncharacterized protein</fullName>
    </submittedName>
</protein>
<evidence type="ECO:0000313" key="2">
    <source>
        <dbReference type="Proteomes" id="UP000004968"/>
    </source>
</evidence>
<gene>
    <name evidence="1" type="ORF">CLOSTHATH_05617</name>
</gene>